<dbReference type="SUPFAM" id="SSF52540">
    <property type="entry name" value="P-loop containing nucleoside triphosphate hydrolases"/>
    <property type="match status" value="2"/>
</dbReference>
<comment type="function">
    <text evidence="5">Catalyzes the transfer of a dimethylallyl group onto the adenine at position 37.</text>
</comment>
<evidence type="ECO:0000256" key="8">
    <source>
        <dbReference type="SAM" id="MobiDB-lite"/>
    </source>
</evidence>
<feature type="region of interest" description="Disordered" evidence="8">
    <location>
        <begin position="353"/>
        <end position="372"/>
    </location>
</feature>
<evidence type="ECO:0000256" key="6">
    <source>
        <dbReference type="RuleBase" id="RU003783"/>
    </source>
</evidence>
<dbReference type="Gene3D" id="1.10.20.140">
    <property type="match status" value="1"/>
</dbReference>
<name>C5DF56_LACTC</name>
<dbReference type="STRING" id="559295.C5DF56"/>
<reference evidence="9 10" key="1">
    <citation type="journal article" date="2009" name="Genome Res.">
        <title>Comparative genomics of protoploid Saccharomycetaceae.</title>
        <authorList>
            <consortium name="The Genolevures Consortium"/>
            <person name="Souciet J.-L."/>
            <person name="Dujon B."/>
            <person name="Gaillardin C."/>
            <person name="Johnston M."/>
            <person name="Baret P.V."/>
            <person name="Cliften P."/>
            <person name="Sherman D.J."/>
            <person name="Weissenbach J."/>
            <person name="Westhof E."/>
            <person name="Wincker P."/>
            <person name="Jubin C."/>
            <person name="Poulain J."/>
            <person name="Barbe V."/>
            <person name="Segurens B."/>
            <person name="Artiguenave F."/>
            <person name="Anthouard V."/>
            <person name="Vacherie B."/>
            <person name="Val M.-E."/>
            <person name="Fulton R.S."/>
            <person name="Minx P."/>
            <person name="Wilson R."/>
            <person name="Durrens P."/>
            <person name="Jean G."/>
            <person name="Marck C."/>
            <person name="Martin T."/>
            <person name="Nikolski M."/>
            <person name="Rolland T."/>
            <person name="Seret M.-L."/>
            <person name="Casaregola S."/>
            <person name="Despons L."/>
            <person name="Fairhead C."/>
            <person name="Fischer G."/>
            <person name="Lafontaine I."/>
            <person name="Leh V."/>
            <person name="Lemaire M."/>
            <person name="de Montigny J."/>
            <person name="Neuveglise C."/>
            <person name="Thierry A."/>
            <person name="Blanc-Lenfle I."/>
            <person name="Bleykasten C."/>
            <person name="Diffels J."/>
            <person name="Fritsch E."/>
            <person name="Frangeul L."/>
            <person name="Goeffon A."/>
            <person name="Jauniaux N."/>
            <person name="Kachouri-Lafond R."/>
            <person name="Payen C."/>
            <person name="Potier S."/>
            <person name="Pribylova L."/>
            <person name="Ozanne C."/>
            <person name="Richard G.-F."/>
            <person name="Sacerdot C."/>
            <person name="Straub M.-L."/>
            <person name="Talla E."/>
        </authorList>
    </citation>
    <scope>NUCLEOTIDE SEQUENCE [LARGE SCALE GENOMIC DNA]</scope>
    <source>
        <strain evidence="10">ATCC 56472 / CBS 6340 / NRRL Y-8284</strain>
    </source>
</reference>
<dbReference type="GO" id="GO:0005739">
    <property type="term" value="C:mitochondrion"/>
    <property type="evidence" value="ECO:0007669"/>
    <property type="project" value="TreeGrafter"/>
</dbReference>
<dbReference type="Gene3D" id="3.40.50.300">
    <property type="entry name" value="P-loop containing nucleotide triphosphate hydrolases"/>
    <property type="match status" value="1"/>
</dbReference>
<dbReference type="GO" id="GO:0006400">
    <property type="term" value="P:tRNA modification"/>
    <property type="evidence" value="ECO:0007669"/>
    <property type="project" value="TreeGrafter"/>
</dbReference>
<keyword evidence="5 6" id="KW-0819">tRNA processing</keyword>
<evidence type="ECO:0000256" key="3">
    <source>
        <dbReference type="ARBA" id="ARBA00022741"/>
    </source>
</evidence>
<dbReference type="KEGG" id="lth:KLTH0D12386g"/>
<dbReference type="GeneID" id="8295489"/>
<keyword evidence="10" id="KW-1185">Reference proteome</keyword>
<dbReference type="InterPro" id="IPR030666">
    <property type="entry name" value="IPP_transferase_euk"/>
</dbReference>
<evidence type="ECO:0000256" key="7">
    <source>
        <dbReference type="RuleBase" id="RU003785"/>
    </source>
</evidence>
<organism evidence="9 10">
    <name type="scientific">Lachancea thermotolerans (strain ATCC 56472 / CBS 6340 / NRRL Y-8284)</name>
    <name type="common">Yeast</name>
    <name type="synonym">Kluyveromyces thermotolerans</name>
    <dbReference type="NCBI Taxonomy" id="559295"/>
    <lineage>
        <taxon>Eukaryota</taxon>
        <taxon>Fungi</taxon>
        <taxon>Dikarya</taxon>
        <taxon>Ascomycota</taxon>
        <taxon>Saccharomycotina</taxon>
        <taxon>Saccharomycetes</taxon>
        <taxon>Saccharomycetales</taxon>
        <taxon>Saccharomycetaceae</taxon>
        <taxon>Lachancea</taxon>
    </lineage>
</organism>
<protein>
    <recommendedName>
        <fullName evidence="5 6">tRNA dimethylallyltransferase</fullName>
        <ecNumber evidence="5 6">2.5.1.75</ecNumber>
    </recommendedName>
</protein>
<dbReference type="FunCoup" id="C5DF56">
    <property type="interactions" value="1034"/>
</dbReference>
<keyword evidence="3 5" id="KW-0547">Nucleotide-binding</keyword>
<dbReference type="RefSeq" id="XP_002553249.1">
    <property type="nucleotide sequence ID" value="XM_002553203.1"/>
</dbReference>
<dbReference type="Gene3D" id="3.30.160.60">
    <property type="entry name" value="Classic Zinc Finger"/>
    <property type="match status" value="1"/>
</dbReference>
<dbReference type="eggNOG" id="KOG1384">
    <property type="taxonomic scope" value="Eukaryota"/>
</dbReference>
<evidence type="ECO:0000256" key="2">
    <source>
        <dbReference type="ARBA" id="ARBA00022679"/>
    </source>
</evidence>
<dbReference type="GO" id="GO:0052381">
    <property type="term" value="F:tRNA dimethylallyltransferase activity"/>
    <property type="evidence" value="ECO:0007669"/>
    <property type="project" value="UniProtKB-UniRule"/>
</dbReference>
<dbReference type="HAMAP" id="MF_00185">
    <property type="entry name" value="IPP_trans"/>
    <property type="match status" value="1"/>
</dbReference>
<dbReference type="InParanoid" id="C5DF56"/>
<dbReference type="NCBIfam" id="TIGR00174">
    <property type="entry name" value="miaA"/>
    <property type="match status" value="1"/>
</dbReference>
<dbReference type="InterPro" id="IPR027417">
    <property type="entry name" value="P-loop_NTPase"/>
</dbReference>
<sequence>MLRWISQKLAMSAVPRPKVIVIAGTTGVGKSQLSIQLASRVSGEVINSDSMQVYKDIPIITNKHPIEERENVAHHVMNHVSWDEEYFLHRFEKECLNAIKDIHSRGKIPIIVGGTHYYLQILLEKRIEKKTRALLPEEQAILDSNEPHQLYSMLKEVDPDIASKYHPNDIRRVRRMLEIYFTTGQKPSQAFSEQKQSLVFDTLFLWVYSSPEVLEGRLDKRVDAMMESGALNEIRQLHEYYNSCNYSVDKCENGVWQVIGFKEFLPWLENADGSSFCDSVDRMKVRTRQYAKKQVKWIKKMLLPDVKSHLYALDATDLNHWDENVSQRAFSIADSFISNRIIEEPFVPPSLEDVVKNNDTESNSPKTAGDWSRQQCDICRDKDDNPLVAIGEKSWNIHLKSRRHRSNLSRIKKRENLELWKKKKAKEICADEKEAV</sequence>
<evidence type="ECO:0000313" key="10">
    <source>
        <dbReference type="Proteomes" id="UP000002036"/>
    </source>
</evidence>
<dbReference type="InterPro" id="IPR018022">
    <property type="entry name" value="IPT"/>
</dbReference>
<dbReference type="PIRSF" id="PIRSF039110">
    <property type="entry name" value="IPP_transferase"/>
    <property type="match status" value="1"/>
</dbReference>
<dbReference type="EMBL" id="CU928168">
    <property type="protein sequence ID" value="CAR22811.1"/>
    <property type="molecule type" value="Genomic_DNA"/>
</dbReference>
<dbReference type="PANTHER" id="PTHR11088:SF89">
    <property type="entry name" value="TRNA DIMETHYLALLYLTRANSFERASE"/>
    <property type="match status" value="1"/>
</dbReference>
<evidence type="ECO:0000256" key="4">
    <source>
        <dbReference type="ARBA" id="ARBA00022840"/>
    </source>
</evidence>
<dbReference type="GO" id="GO:0005524">
    <property type="term" value="F:ATP binding"/>
    <property type="evidence" value="ECO:0007669"/>
    <property type="project" value="UniProtKB-UniRule"/>
</dbReference>
<keyword evidence="4 5" id="KW-0067">ATP-binding</keyword>
<dbReference type="HOGENOM" id="CLU_032616_2_3_1"/>
<dbReference type="Pfam" id="PF01715">
    <property type="entry name" value="IPPT"/>
    <property type="match status" value="1"/>
</dbReference>
<evidence type="ECO:0000256" key="1">
    <source>
        <dbReference type="ARBA" id="ARBA00005842"/>
    </source>
</evidence>
<keyword evidence="2 5" id="KW-0808">Transferase</keyword>
<evidence type="ECO:0000256" key="5">
    <source>
        <dbReference type="PIRNR" id="PIRNR039110"/>
    </source>
</evidence>
<gene>
    <name evidence="9" type="ordered locus">KLTH0D12386g</name>
</gene>
<dbReference type="OrthoDB" id="775260at2759"/>
<accession>C5DF56</accession>
<dbReference type="PANTHER" id="PTHR11088">
    <property type="entry name" value="TRNA DIMETHYLALLYLTRANSFERASE"/>
    <property type="match status" value="1"/>
</dbReference>
<comment type="similarity">
    <text evidence="1 5 7">Belongs to the IPP transferase family.</text>
</comment>
<dbReference type="OMA" id="VPHYLID"/>
<evidence type="ECO:0000313" key="9">
    <source>
        <dbReference type="EMBL" id="CAR22811.1"/>
    </source>
</evidence>
<dbReference type="EC" id="2.5.1.75" evidence="5 6"/>
<dbReference type="Proteomes" id="UP000002036">
    <property type="component" value="Chromosome D"/>
</dbReference>
<proteinExistence type="inferred from homology"/>
<dbReference type="AlphaFoldDB" id="C5DF56"/>
<dbReference type="InterPro" id="IPR039657">
    <property type="entry name" value="Dimethylallyltransferase"/>
</dbReference>
<keyword evidence="5" id="KW-0963">Cytoplasm</keyword>
<comment type="catalytic activity">
    <reaction evidence="5 6">
        <text>adenosine(37) in tRNA + dimethylallyl diphosphate = N(6)-dimethylallyladenosine(37) in tRNA + diphosphate</text>
        <dbReference type="Rhea" id="RHEA:26482"/>
        <dbReference type="Rhea" id="RHEA-COMP:10162"/>
        <dbReference type="Rhea" id="RHEA-COMP:10375"/>
        <dbReference type="ChEBI" id="CHEBI:33019"/>
        <dbReference type="ChEBI" id="CHEBI:57623"/>
        <dbReference type="ChEBI" id="CHEBI:74411"/>
        <dbReference type="ChEBI" id="CHEBI:74415"/>
        <dbReference type="EC" id="2.5.1.75"/>
    </reaction>
</comment>